<dbReference type="EMBL" id="DRLD01000069">
    <property type="protein sequence ID" value="HED09555.1"/>
    <property type="molecule type" value="Genomic_DNA"/>
</dbReference>
<dbReference type="GO" id="GO:0005524">
    <property type="term" value="F:ATP binding"/>
    <property type="evidence" value="ECO:0007669"/>
    <property type="project" value="TreeGrafter"/>
</dbReference>
<proteinExistence type="predicted"/>
<reference evidence="1" key="1">
    <citation type="journal article" date="2020" name="mSystems">
        <title>Genome- and Community-Level Interaction Insights into Carbon Utilization and Element Cycling Functions of Hydrothermarchaeota in Hydrothermal Sediment.</title>
        <authorList>
            <person name="Zhou Z."/>
            <person name="Liu Y."/>
            <person name="Xu W."/>
            <person name="Pan J."/>
            <person name="Luo Z.H."/>
            <person name="Li M."/>
        </authorList>
    </citation>
    <scope>NUCLEOTIDE SEQUENCE [LARGE SCALE GENOMIC DNA]</scope>
    <source>
        <strain evidence="1">HyVt-456</strain>
    </source>
</reference>
<accession>A0A7V1PTL2</accession>
<dbReference type="PANTHER" id="PTHR30115">
    <property type="entry name" value="NITROGEN REGULATORY PROTEIN P-II"/>
    <property type="match status" value="1"/>
</dbReference>
<dbReference type="InterPro" id="IPR002187">
    <property type="entry name" value="N-reg_PII"/>
</dbReference>
<dbReference type="AlphaFoldDB" id="A0A7V1PTL2"/>
<dbReference type="SMART" id="SM00938">
    <property type="entry name" value="P-II"/>
    <property type="match status" value="1"/>
</dbReference>
<comment type="caution">
    <text evidence="1">The sequence shown here is derived from an EMBL/GenBank/DDBJ whole genome shotgun (WGS) entry which is preliminary data.</text>
</comment>
<organism evidence="1">
    <name type="scientific">Caldithrix abyssi</name>
    <dbReference type="NCBI Taxonomy" id="187145"/>
    <lineage>
        <taxon>Bacteria</taxon>
        <taxon>Pseudomonadati</taxon>
        <taxon>Calditrichota</taxon>
        <taxon>Calditrichia</taxon>
        <taxon>Calditrichales</taxon>
        <taxon>Calditrichaceae</taxon>
        <taxon>Caldithrix</taxon>
    </lineage>
</organism>
<sequence>MKHIIAYIKPHKLDKVTLVLHRIEGLTGMTVTHVKGCGRGNLPLEAESHLRDLVPHVKIEIFCHDDLSETIVRAIQENAHTGLKGDGKIYICPALDAIRISNGERGENAV</sequence>
<dbReference type="Pfam" id="PF00543">
    <property type="entry name" value="P-II"/>
    <property type="match status" value="1"/>
</dbReference>
<dbReference type="InterPro" id="IPR015867">
    <property type="entry name" value="N-reg_PII/ATP_PRibTrfase_C"/>
</dbReference>
<protein>
    <submittedName>
        <fullName evidence="1">P-II family nitrogen regulator</fullName>
    </submittedName>
</protein>
<dbReference type="PRINTS" id="PR00340">
    <property type="entry name" value="PIIGLNB"/>
</dbReference>
<dbReference type="Proteomes" id="UP000886005">
    <property type="component" value="Unassembled WGS sequence"/>
</dbReference>
<dbReference type="PROSITE" id="PS51343">
    <property type="entry name" value="PII_GLNB_DOM"/>
    <property type="match status" value="1"/>
</dbReference>
<dbReference type="GO" id="GO:0030234">
    <property type="term" value="F:enzyme regulator activity"/>
    <property type="evidence" value="ECO:0007669"/>
    <property type="project" value="InterPro"/>
</dbReference>
<dbReference type="GO" id="GO:0006808">
    <property type="term" value="P:regulation of nitrogen utilization"/>
    <property type="evidence" value="ECO:0007669"/>
    <property type="project" value="InterPro"/>
</dbReference>
<dbReference type="SUPFAM" id="SSF54913">
    <property type="entry name" value="GlnB-like"/>
    <property type="match status" value="1"/>
</dbReference>
<gene>
    <name evidence="1" type="ORF">ENJ10_02610</name>
</gene>
<dbReference type="GO" id="GO:0005829">
    <property type="term" value="C:cytosol"/>
    <property type="evidence" value="ECO:0007669"/>
    <property type="project" value="TreeGrafter"/>
</dbReference>
<dbReference type="InterPro" id="IPR011322">
    <property type="entry name" value="N-reg_PII-like_a/b"/>
</dbReference>
<dbReference type="Gene3D" id="3.30.70.120">
    <property type="match status" value="1"/>
</dbReference>
<evidence type="ECO:0000313" key="1">
    <source>
        <dbReference type="EMBL" id="HED09555.1"/>
    </source>
</evidence>
<name>A0A7V1PTL2_CALAY</name>
<dbReference type="PANTHER" id="PTHR30115:SF11">
    <property type="entry name" value="NITROGEN REGULATORY PROTEIN P-II HOMOLOG"/>
    <property type="match status" value="1"/>
</dbReference>